<dbReference type="Proteomes" id="UP001601992">
    <property type="component" value="Unassembled WGS sequence"/>
</dbReference>
<dbReference type="RefSeq" id="WP_040832488.1">
    <property type="nucleotide sequence ID" value="NZ_JBIAQY010000006.1"/>
</dbReference>
<accession>A0ABW6S2Q2</accession>
<name>A0ABW6S2Q2_9NOCA</name>
<proteinExistence type="inferred from homology"/>
<dbReference type="SUPFAM" id="SSF140459">
    <property type="entry name" value="PE/PPE dimer-like"/>
    <property type="match status" value="1"/>
</dbReference>
<protein>
    <submittedName>
        <fullName evidence="4">PPE domain-containing protein</fullName>
    </submittedName>
</protein>
<evidence type="ECO:0000256" key="1">
    <source>
        <dbReference type="ARBA" id="ARBA00010652"/>
    </source>
</evidence>
<feature type="region of interest" description="Disordered" evidence="2">
    <location>
        <begin position="466"/>
        <end position="495"/>
    </location>
</feature>
<dbReference type="Pfam" id="PF00823">
    <property type="entry name" value="PPE"/>
    <property type="match status" value="1"/>
</dbReference>
<gene>
    <name evidence="4" type="ORF">ACFYXQ_19110</name>
</gene>
<reference evidence="4 5" key="1">
    <citation type="submission" date="2024-10" db="EMBL/GenBank/DDBJ databases">
        <title>The Natural Products Discovery Center: Release of the First 8490 Sequenced Strains for Exploring Actinobacteria Biosynthetic Diversity.</title>
        <authorList>
            <person name="Kalkreuter E."/>
            <person name="Kautsar S.A."/>
            <person name="Yang D."/>
            <person name="Bader C.D."/>
            <person name="Teijaro C.N."/>
            <person name="Fluegel L."/>
            <person name="Davis C.M."/>
            <person name="Simpson J.R."/>
            <person name="Lauterbach L."/>
            <person name="Steele A.D."/>
            <person name="Gui C."/>
            <person name="Meng S."/>
            <person name="Li G."/>
            <person name="Viehrig K."/>
            <person name="Ye F."/>
            <person name="Su P."/>
            <person name="Kiefer A.F."/>
            <person name="Nichols A."/>
            <person name="Cepeda A.J."/>
            <person name="Yan W."/>
            <person name="Fan B."/>
            <person name="Jiang Y."/>
            <person name="Adhikari A."/>
            <person name="Zheng C.-J."/>
            <person name="Schuster L."/>
            <person name="Cowan T.M."/>
            <person name="Smanski M.J."/>
            <person name="Chevrette M.G."/>
            <person name="De Carvalho L.P.S."/>
            <person name="Shen B."/>
        </authorList>
    </citation>
    <scope>NUCLEOTIDE SEQUENCE [LARGE SCALE GENOMIC DNA]</scope>
    <source>
        <strain evidence="4 5">NPDC002593</strain>
    </source>
</reference>
<organism evidence="4 5">
    <name type="scientific">Nocardia jiangxiensis</name>
    <dbReference type="NCBI Taxonomy" id="282685"/>
    <lineage>
        <taxon>Bacteria</taxon>
        <taxon>Bacillati</taxon>
        <taxon>Actinomycetota</taxon>
        <taxon>Actinomycetes</taxon>
        <taxon>Mycobacteriales</taxon>
        <taxon>Nocardiaceae</taxon>
        <taxon>Nocardia</taxon>
    </lineage>
</organism>
<evidence type="ECO:0000313" key="5">
    <source>
        <dbReference type="Proteomes" id="UP001601992"/>
    </source>
</evidence>
<dbReference type="InterPro" id="IPR038332">
    <property type="entry name" value="PPE_sf"/>
</dbReference>
<evidence type="ECO:0000313" key="4">
    <source>
        <dbReference type="EMBL" id="MFF3569888.1"/>
    </source>
</evidence>
<dbReference type="EMBL" id="JBIAQY010000006">
    <property type="protein sequence ID" value="MFF3569888.1"/>
    <property type="molecule type" value="Genomic_DNA"/>
</dbReference>
<dbReference type="Gene3D" id="1.20.1260.20">
    <property type="entry name" value="PPE superfamily"/>
    <property type="match status" value="1"/>
</dbReference>
<evidence type="ECO:0000259" key="3">
    <source>
        <dbReference type="Pfam" id="PF00823"/>
    </source>
</evidence>
<feature type="region of interest" description="Disordered" evidence="2">
    <location>
        <begin position="273"/>
        <end position="308"/>
    </location>
</feature>
<dbReference type="InterPro" id="IPR000030">
    <property type="entry name" value="PPE_dom"/>
</dbReference>
<sequence length="495" mass="50432">MESLNVDPSELVTVASNLADLAQTTGQGLPAGWVLPAGSDHISGGFVPGANTQAANLLNGTQGVLHLVHQHAHKTGSAAADYTRADDTGARMVGGSGRDVLTNPVAEPVVPTARRSPTFNLPTPGVEIDPLTFATQLRSGPGTGPAAAFAGNIRSYLDSSHRMAVEGVNQAAQALQNWTPVGTEAAAQLNQHRTWLDQLGTSLNQLADGIDTYTSAFDTAKAKHPTPEEIIAARKELLAAMRSKNEAGVADALAKTQEQNARSAEAIAGYSTAVNSKGTQNNSSSSSNDSSSGDSSSNSSSSDSSQMMSTLASLLPTMMSSMMSNGMNGMNQNAGQDSIGDLADYAGDYGGLGGGDGSMPIGDVADAVNGVNSGANPFQVASMPMVASAARLTSSPTAARAPVIEALDTASAAAGRAAGGSSPYMPYMPMAPGMNGAGGNQDRNRVVAWHPDRLMYVDDTPHTEQVIGEKPTIAPSVTPPTPSNSQAPSQSGGTA</sequence>
<comment type="similarity">
    <text evidence="1">Belongs to the mycobacterial PPE family.</text>
</comment>
<evidence type="ECO:0000256" key="2">
    <source>
        <dbReference type="SAM" id="MobiDB-lite"/>
    </source>
</evidence>
<feature type="domain" description="PPE" evidence="3">
    <location>
        <begin position="134"/>
        <end position="275"/>
    </location>
</feature>
<feature type="compositionally biased region" description="Low complexity" evidence="2">
    <location>
        <begin position="281"/>
        <end position="308"/>
    </location>
</feature>
<feature type="compositionally biased region" description="Polar residues" evidence="2">
    <location>
        <begin position="483"/>
        <end position="495"/>
    </location>
</feature>
<keyword evidence="5" id="KW-1185">Reference proteome</keyword>
<comment type="caution">
    <text evidence="4">The sequence shown here is derived from an EMBL/GenBank/DDBJ whole genome shotgun (WGS) entry which is preliminary data.</text>
</comment>